<dbReference type="Gene3D" id="3.30.565.10">
    <property type="entry name" value="Histidine kinase-like ATPase, C-terminal domain"/>
    <property type="match status" value="1"/>
</dbReference>
<feature type="transmembrane region" description="Helical" evidence="10">
    <location>
        <begin position="107"/>
        <end position="125"/>
    </location>
</feature>
<comment type="caution">
    <text evidence="12">The sequence shown here is derived from an EMBL/GenBank/DDBJ whole genome shotgun (WGS) entry which is preliminary data.</text>
</comment>
<dbReference type="GO" id="GO:0016301">
    <property type="term" value="F:kinase activity"/>
    <property type="evidence" value="ECO:0007669"/>
    <property type="project" value="UniProtKB-KW"/>
</dbReference>
<feature type="transmembrane region" description="Helical" evidence="10">
    <location>
        <begin position="167"/>
        <end position="187"/>
    </location>
</feature>
<dbReference type="PANTHER" id="PTHR24421:SF10">
    <property type="entry name" value="NITRATE_NITRITE SENSOR PROTEIN NARQ"/>
    <property type="match status" value="1"/>
</dbReference>
<keyword evidence="13" id="KW-1185">Reference proteome</keyword>
<dbReference type="InterPro" id="IPR036890">
    <property type="entry name" value="HATPase_C_sf"/>
</dbReference>
<dbReference type="CDD" id="cd16917">
    <property type="entry name" value="HATPase_UhpB-NarQ-NarX-like"/>
    <property type="match status" value="1"/>
</dbReference>
<keyword evidence="6 12" id="KW-0418">Kinase</keyword>
<feature type="domain" description="Signal transduction histidine kinase subgroup 3 dimerisation and phosphoacceptor" evidence="11">
    <location>
        <begin position="247"/>
        <end position="311"/>
    </location>
</feature>
<evidence type="ECO:0000256" key="6">
    <source>
        <dbReference type="ARBA" id="ARBA00022777"/>
    </source>
</evidence>
<sequence>MSTSLRGAARPAHRPSGPACPRPRAGRRFDLGPRPLRPRYDPAATRFRDTGPVNIDTGRGNTDVAPRLGWWQQTWRLAAAAAVGASGWFSTGVVLGRENGTGGAGTWFLVGDPLVALGCLALLLWRRRFPVTVALILTAASIPSAMAAGPALFALGSVAARRRPVEIGVVAAVHVVTSQFALSFYPIESTPDSWWLQISLPVLTAGMAVALGMAVGARRVEVRSLRDRAESAEREQTARAAQARATERNRIAREMHDVLAHRISLVAMQAGVLDHRDNLGAEESRVLVRGIAEGSHQALEELRDVLGVLRADPGRPEAPQPSLDGIPGLVSETRASGLDVTLTTTVTETPPDLVGRTCYRVVQEGLTNAAKHAPGARVRVTLEGAAGDGLEVGVHNSPTAYSSLTAKLAPPPASGFGLLGLGERVALAGGELSHHPTPGSGYVLTARLPWPHPTHEKRA</sequence>
<evidence type="ECO:0000256" key="9">
    <source>
        <dbReference type="SAM" id="MobiDB-lite"/>
    </source>
</evidence>
<evidence type="ECO:0000313" key="13">
    <source>
        <dbReference type="Proteomes" id="UP000758701"/>
    </source>
</evidence>
<keyword evidence="10" id="KW-0812">Transmembrane</keyword>
<keyword evidence="4" id="KW-0808">Transferase</keyword>
<dbReference type="Pfam" id="PF07730">
    <property type="entry name" value="HisKA_3"/>
    <property type="match status" value="1"/>
</dbReference>
<dbReference type="Gene3D" id="1.20.5.1930">
    <property type="match status" value="1"/>
</dbReference>
<evidence type="ECO:0000256" key="5">
    <source>
        <dbReference type="ARBA" id="ARBA00022741"/>
    </source>
</evidence>
<gene>
    <name evidence="12" type="ORF">KVH32_13050</name>
</gene>
<feature type="compositionally biased region" description="Low complexity" evidence="9">
    <location>
        <begin position="14"/>
        <end position="23"/>
    </location>
</feature>
<evidence type="ECO:0000313" key="12">
    <source>
        <dbReference type="EMBL" id="MBZ6152079.1"/>
    </source>
</evidence>
<proteinExistence type="predicted"/>
<feature type="transmembrane region" description="Helical" evidence="10">
    <location>
        <begin position="131"/>
        <end position="155"/>
    </location>
</feature>
<evidence type="ECO:0000256" key="2">
    <source>
        <dbReference type="ARBA" id="ARBA00012438"/>
    </source>
</evidence>
<evidence type="ECO:0000256" key="10">
    <source>
        <dbReference type="SAM" id="Phobius"/>
    </source>
</evidence>
<evidence type="ECO:0000256" key="3">
    <source>
        <dbReference type="ARBA" id="ARBA00022553"/>
    </source>
</evidence>
<comment type="catalytic activity">
    <reaction evidence="1">
        <text>ATP + protein L-histidine = ADP + protein N-phospho-L-histidine.</text>
        <dbReference type="EC" id="2.7.13.3"/>
    </reaction>
</comment>
<dbReference type="SUPFAM" id="SSF55874">
    <property type="entry name" value="ATPase domain of HSP90 chaperone/DNA topoisomerase II/histidine kinase"/>
    <property type="match status" value="1"/>
</dbReference>
<evidence type="ECO:0000256" key="7">
    <source>
        <dbReference type="ARBA" id="ARBA00022840"/>
    </source>
</evidence>
<feature type="transmembrane region" description="Helical" evidence="10">
    <location>
        <begin position="75"/>
        <end position="95"/>
    </location>
</feature>
<keyword evidence="5" id="KW-0547">Nucleotide-binding</keyword>
<name>A0ABS7W261_STROV</name>
<protein>
    <recommendedName>
        <fullName evidence="2">histidine kinase</fullName>
        <ecNumber evidence="2">2.7.13.3</ecNumber>
    </recommendedName>
</protein>
<keyword evidence="8" id="KW-0902">Two-component regulatory system</keyword>
<evidence type="ECO:0000259" key="11">
    <source>
        <dbReference type="Pfam" id="PF07730"/>
    </source>
</evidence>
<evidence type="ECO:0000256" key="8">
    <source>
        <dbReference type="ARBA" id="ARBA00023012"/>
    </source>
</evidence>
<dbReference type="InterPro" id="IPR050482">
    <property type="entry name" value="Sensor_HK_TwoCompSys"/>
</dbReference>
<keyword evidence="10" id="KW-0472">Membrane</keyword>
<reference evidence="12 13" key="1">
    <citation type="submission" date="2021-06" db="EMBL/GenBank/DDBJ databases">
        <title>Ecological speciation of a Streptomyces species isolated from different habitats and geographic origins.</title>
        <authorList>
            <person name="Wang J."/>
        </authorList>
    </citation>
    <scope>NUCLEOTIDE SEQUENCE [LARGE SCALE GENOMIC DNA]</scope>
    <source>
        <strain evidence="12 13">FXJ8.012</strain>
    </source>
</reference>
<dbReference type="PANTHER" id="PTHR24421">
    <property type="entry name" value="NITRATE/NITRITE SENSOR PROTEIN NARX-RELATED"/>
    <property type="match status" value="1"/>
</dbReference>
<dbReference type="EC" id="2.7.13.3" evidence="2"/>
<keyword evidence="3" id="KW-0597">Phosphoprotein</keyword>
<evidence type="ECO:0000256" key="4">
    <source>
        <dbReference type="ARBA" id="ARBA00022679"/>
    </source>
</evidence>
<keyword evidence="10" id="KW-1133">Transmembrane helix</keyword>
<feature type="region of interest" description="Disordered" evidence="9">
    <location>
        <begin position="1"/>
        <end position="59"/>
    </location>
</feature>
<dbReference type="Proteomes" id="UP000758701">
    <property type="component" value="Unassembled WGS sequence"/>
</dbReference>
<feature type="transmembrane region" description="Helical" evidence="10">
    <location>
        <begin position="193"/>
        <end position="216"/>
    </location>
</feature>
<accession>A0ABS7W261</accession>
<keyword evidence="7" id="KW-0067">ATP-binding</keyword>
<evidence type="ECO:0000256" key="1">
    <source>
        <dbReference type="ARBA" id="ARBA00000085"/>
    </source>
</evidence>
<organism evidence="12 13">
    <name type="scientific">Streptomyces olivaceus</name>
    <dbReference type="NCBI Taxonomy" id="47716"/>
    <lineage>
        <taxon>Bacteria</taxon>
        <taxon>Bacillati</taxon>
        <taxon>Actinomycetota</taxon>
        <taxon>Actinomycetes</taxon>
        <taxon>Kitasatosporales</taxon>
        <taxon>Streptomycetaceae</taxon>
        <taxon>Streptomyces</taxon>
    </lineage>
</organism>
<dbReference type="InterPro" id="IPR011712">
    <property type="entry name" value="Sig_transdc_His_kin_sub3_dim/P"/>
</dbReference>
<dbReference type="EMBL" id="JAHSTP010000004">
    <property type="protein sequence ID" value="MBZ6152079.1"/>
    <property type="molecule type" value="Genomic_DNA"/>
</dbReference>